<evidence type="ECO:0000256" key="2">
    <source>
        <dbReference type="ARBA" id="ARBA00009399"/>
    </source>
</evidence>
<keyword evidence="5 7" id="KW-0472">Membrane</keyword>
<feature type="domain" description="GtrA/DPMS transmembrane" evidence="8">
    <location>
        <begin position="38"/>
        <end position="159"/>
    </location>
</feature>
<keyword evidence="3 7" id="KW-0812">Transmembrane</keyword>
<feature type="transmembrane region" description="Helical" evidence="7">
    <location>
        <begin position="133"/>
        <end position="152"/>
    </location>
</feature>
<proteinExistence type="inferred from homology"/>
<protein>
    <submittedName>
        <fullName evidence="9">GtrA-like protein</fullName>
    </submittedName>
</protein>
<comment type="subcellular location">
    <subcellularLocation>
        <location evidence="1">Membrane</location>
        <topology evidence="1">Multi-pass membrane protein</topology>
    </subcellularLocation>
</comment>
<dbReference type="Proteomes" id="UP000242367">
    <property type="component" value="Unassembled WGS sequence"/>
</dbReference>
<evidence type="ECO:0000313" key="10">
    <source>
        <dbReference type="Proteomes" id="UP000242367"/>
    </source>
</evidence>
<name>A0A2P4UPI0_9ACTN</name>
<dbReference type="AlphaFoldDB" id="A0A2P4UPI0"/>
<sequence length="202" mass="21985">MSFGEFTTAGGPEGRLRFVSRLVHLYRRFAHIVHELAKFGSIGAISAVITFGVGNALHLGPLKLGELTSTGLATVVAATFAYVANRYWTFRHRDQSGLGREYMIFFALNGVGLLITWLFQGVVKFGLDMRGPVAYNGSLVIGTAAATLFRYWSYKRWVFLPTEDREDTGAQPVTGGITGPLAPPSPQGQAEFSRPTSITPGR</sequence>
<dbReference type="PANTHER" id="PTHR38459:SF1">
    <property type="entry name" value="PROPHAGE BACTOPRENOL-LINKED GLUCOSE TRANSLOCASE HOMOLOG"/>
    <property type="match status" value="1"/>
</dbReference>
<evidence type="ECO:0000256" key="7">
    <source>
        <dbReference type="SAM" id="Phobius"/>
    </source>
</evidence>
<evidence type="ECO:0000256" key="3">
    <source>
        <dbReference type="ARBA" id="ARBA00022692"/>
    </source>
</evidence>
<dbReference type="InterPro" id="IPR051401">
    <property type="entry name" value="GtrA_CellWall_Glycosyl"/>
</dbReference>
<organism evidence="9 10">
    <name type="scientific">Actinomadura rubteroloni</name>
    <dbReference type="NCBI Taxonomy" id="1926885"/>
    <lineage>
        <taxon>Bacteria</taxon>
        <taxon>Bacillati</taxon>
        <taxon>Actinomycetota</taxon>
        <taxon>Actinomycetes</taxon>
        <taxon>Streptosporangiales</taxon>
        <taxon>Thermomonosporaceae</taxon>
        <taxon>Actinomadura</taxon>
    </lineage>
</organism>
<feature type="transmembrane region" description="Helical" evidence="7">
    <location>
        <begin position="36"/>
        <end position="57"/>
    </location>
</feature>
<evidence type="ECO:0000256" key="1">
    <source>
        <dbReference type="ARBA" id="ARBA00004141"/>
    </source>
</evidence>
<evidence type="ECO:0000313" key="9">
    <source>
        <dbReference type="EMBL" id="POM26919.1"/>
    </source>
</evidence>
<feature type="transmembrane region" description="Helical" evidence="7">
    <location>
        <begin position="69"/>
        <end position="90"/>
    </location>
</feature>
<comment type="caution">
    <text evidence="9">The sequence shown here is derived from an EMBL/GenBank/DDBJ whole genome shotgun (WGS) entry which is preliminary data.</text>
</comment>
<accession>A0A2P4UPI0</accession>
<feature type="region of interest" description="Disordered" evidence="6">
    <location>
        <begin position="166"/>
        <end position="202"/>
    </location>
</feature>
<evidence type="ECO:0000256" key="4">
    <source>
        <dbReference type="ARBA" id="ARBA00022989"/>
    </source>
</evidence>
<evidence type="ECO:0000256" key="6">
    <source>
        <dbReference type="SAM" id="MobiDB-lite"/>
    </source>
</evidence>
<keyword evidence="10" id="KW-1185">Reference proteome</keyword>
<evidence type="ECO:0000256" key="5">
    <source>
        <dbReference type="ARBA" id="ARBA00023136"/>
    </source>
</evidence>
<dbReference type="GO" id="GO:0000271">
    <property type="term" value="P:polysaccharide biosynthetic process"/>
    <property type="evidence" value="ECO:0007669"/>
    <property type="project" value="InterPro"/>
</dbReference>
<dbReference type="PANTHER" id="PTHR38459">
    <property type="entry name" value="PROPHAGE BACTOPRENOL-LINKED GLUCOSE TRANSLOCASE HOMOLOG"/>
    <property type="match status" value="1"/>
</dbReference>
<dbReference type="InterPro" id="IPR007267">
    <property type="entry name" value="GtrA_DPMS_TM"/>
</dbReference>
<feature type="transmembrane region" description="Helical" evidence="7">
    <location>
        <begin position="102"/>
        <end position="121"/>
    </location>
</feature>
<comment type="similarity">
    <text evidence="2">Belongs to the GtrA family.</text>
</comment>
<feature type="compositionally biased region" description="Polar residues" evidence="6">
    <location>
        <begin position="187"/>
        <end position="202"/>
    </location>
</feature>
<dbReference type="EMBL" id="MTBP01000001">
    <property type="protein sequence ID" value="POM26919.1"/>
    <property type="molecule type" value="Genomic_DNA"/>
</dbReference>
<dbReference type="Pfam" id="PF04138">
    <property type="entry name" value="GtrA_DPMS_TM"/>
    <property type="match status" value="1"/>
</dbReference>
<evidence type="ECO:0000259" key="8">
    <source>
        <dbReference type="Pfam" id="PF04138"/>
    </source>
</evidence>
<dbReference type="GO" id="GO:0005886">
    <property type="term" value="C:plasma membrane"/>
    <property type="evidence" value="ECO:0007669"/>
    <property type="project" value="TreeGrafter"/>
</dbReference>
<gene>
    <name evidence="9" type="ORF">BTM25_13270</name>
</gene>
<reference evidence="9 10" key="1">
    <citation type="journal article" date="2017" name="Chemistry">
        <title>Isolation, Biosynthesis and Chemical Modifications of Rubterolones A-F: Rare Tropolone Alkaloids from Actinomadura sp. 5-2.</title>
        <authorList>
            <person name="Guo H."/>
            <person name="Benndorf R."/>
            <person name="Leichnitz D."/>
            <person name="Klassen J.L."/>
            <person name="Vollmers J."/>
            <person name="Gorls H."/>
            <person name="Steinacker M."/>
            <person name="Weigel C."/>
            <person name="Dahse H.M."/>
            <person name="Kaster A.K."/>
            <person name="de Beer Z.W."/>
            <person name="Poulsen M."/>
            <person name="Beemelmanns C."/>
        </authorList>
    </citation>
    <scope>NUCLEOTIDE SEQUENCE [LARGE SCALE GENOMIC DNA]</scope>
    <source>
        <strain evidence="9 10">5-2</strain>
    </source>
</reference>
<keyword evidence="4 7" id="KW-1133">Transmembrane helix</keyword>